<protein>
    <recommendedName>
        <fullName evidence="4">CUE domain-containing protein</fullName>
    </recommendedName>
</protein>
<sequence>MSITYEDALSTLEAMFGTTWTKEELGELLRHEKGHMERTCEIIIANDGVPPRQGKGTPTTLPPDFLRIPDYGGVGGLNHPSASGRPGPQSGSPPSASPPQTSQMREDEALARMLQNELFVAELQNNPEFRHLAGPGGGGGRTQHPGHARTRDLTSDQGRQRGGSGEGRSMTESLSNMGGEAKRSRSAAHVPSLMARWCRQGRAPRDWIGAEGSYGEEQRTVKCYRGIGVDENGDVVDSEKAGGVN</sequence>
<accession>A0A9W7DQB6</accession>
<comment type="caution">
    <text evidence="2">The sequence shown here is derived from an EMBL/GenBank/DDBJ whole genome shotgun (WGS) entry which is preliminary data.</text>
</comment>
<dbReference type="PANTHER" id="PTHR13467:SF3">
    <property type="entry name" value="CUE DOMAIN-CONTAINING PROTEIN 1"/>
    <property type="match status" value="1"/>
</dbReference>
<gene>
    <name evidence="2" type="ORF">TrRE_jg10359</name>
</gene>
<dbReference type="EMBL" id="BRXZ01003248">
    <property type="protein sequence ID" value="GMH50747.1"/>
    <property type="molecule type" value="Genomic_DNA"/>
</dbReference>
<evidence type="ECO:0000256" key="1">
    <source>
        <dbReference type="SAM" id="MobiDB-lite"/>
    </source>
</evidence>
<evidence type="ECO:0000313" key="2">
    <source>
        <dbReference type="EMBL" id="GMH50747.1"/>
    </source>
</evidence>
<evidence type="ECO:0008006" key="4">
    <source>
        <dbReference type="Google" id="ProtNLM"/>
    </source>
</evidence>
<name>A0A9W7DQB6_9STRA</name>
<dbReference type="InterPro" id="IPR040192">
    <property type="entry name" value="CUEDC1"/>
</dbReference>
<feature type="compositionally biased region" description="Low complexity" evidence="1">
    <location>
        <begin position="80"/>
        <end position="103"/>
    </location>
</feature>
<evidence type="ECO:0000313" key="3">
    <source>
        <dbReference type="Proteomes" id="UP001165082"/>
    </source>
</evidence>
<feature type="region of interest" description="Disordered" evidence="1">
    <location>
        <begin position="128"/>
        <end position="190"/>
    </location>
</feature>
<dbReference type="OrthoDB" id="9942608at2759"/>
<dbReference type="PANTHER" id="PTHR13467">
    <property type="entry name" value="CUE DOMAIN CONTAINING PROTEIN 1"/>
    <property type="match status" value="1"/>
</dbReference>
<reference evidence="2" key="1">
    <citation type="submission" date="2022-07" db="EMBL/GenBank/DDBJ databases">
        <title>Genome analysis of Parmales, a sister group of diatoms, reveals the evolutionary specialization of diatoms from phago-mixotrophs to photoautotrophs.</title>
        <authorList>
            <person name="Ban H."/>
            <person name="Sato S."/>
            <person name="Yoshikawa S."/>
            <person name="Kazumasa Y."/>
            <person name="Nakamura Y."/>
            <person name="Ichinomiya M."/>
            <person name="Saitoh K."/>
            <person name="Sato N."/>
            <person name="Blanc-Mathieu R."/>
            <person name="Endo H."/>
            <person name="Kuwata A."/>
            <person name="Ogata H."/>
        </authorList>
    </citation>
    <scope>NUCLEOTIDE SEQUENCE</scope>
</reference>
<proteinExistence type="predicted"/>
<keyword evidence="3" id="KW-1185">Reference proteome</keyword>
<dbReference type="Proteomes" id="UP001165082">
    <property type="component" value="Unassembled WGS sequence"/>
</dbReference>
<organism evidence="2 3">
    <name type="scientific">Triparma retinervis</name>
    <dbReference type="NCBI Taxonomy" id="2557542"/>
    <lineage>
        <taxon>Eukaryota</taxon>
        <taxon>Sar</taxon>
        <taxon>Stramenopiles</taxon>
        <taxon>Ochrophyta</taxon>
        <taxon>Bolidophyceae</taxon>
        <taxon>Parmales</taxon>
        <taxon>Triparmaceae</taxon>
        <taxon>Triparma</taxon>
    </lineage>
</organism>
<dbReference type="AlphaFoldDB" id="A0A9W7DQB6"/>
<feature type="region of interest" description="Disordered" evidence="1">
    <location>
        <begin position="46"/>
        <end position="105"/>
    </location>
</feature>